<comment type="caution">
    <text evidence="1">The sequence shown here is derived from an EMBL/GenBank/DDBJ whole genome shotgun (WGS) entry which is preliminary data.</text>
</comment>
<organism evidence="1 2">
    <name type="scientific">Parathielavia appendiculata</name>
    <dbReference type="NCBI Taxonomy" id="2587402"/>
    <lineage>
        <taxon>Eukaryota</taxon>
        <taxon>Fungi</taxon>
        <taxon>Dikarya</taxon>
        <taxon>Ascomycota</taxon>
        <taxon>Pezizomycotina</taxon>
        <taxon>Sordariomycetes</taxon>
        <taxon>Sordariomycetidae</taxon>
        <taxon>Sordariales</taxon>
        <taxon>Chaetomiaceae</taxon>
        <taxon>Parathielavia</taxon>
    </lineage>
</organism>
<proteinExistence type="predicted"/>
<gene>
    <name evidence="1" type="ORF">N657DRAFT_650420</name>
</gene>
<dbReference type="RefSeq" id="XP_062642931.1">
    <property type="nucleotide sequence ID" value="XM_062793937.1"/>
</dbReference>
<sequence length="83" mass="9789">MVERKCLSRVTKRLIDTRREISYCVITIVSHYRLGSGRTSFKPQWRAFVRPYVFPPWIVSRDLKTCPSGAMKAAWEEGDLRER</sequence>
<protein>
    <submittedName>
        <fullName evidence="1">Uncharacterized protein</fullName>
    </submittedName>
</protein>
<dbReference type="EMBL" id="MU853252">
    <property type="protein sequence ID" value="KAK4119158.1"/>
    <property type="molecule type" value="Genomic_DNA"/>
</dbReference>
<dbReference type="Proteomes" id="UP001302602">
    <property type="component" value="Unassembled WGS sequence"/>
</dbReference>
<accession>A0AAN6TR47</accession>
<name>A0AAN6TR47_9PEZI</name>
<reference evidence="1" key="2">
    <citation type="submission" date="2023-05" db="EMBL/GenBank/DDBJ databases">
        <authorList>
            <consortium name="Lawrence Berkeley National Laboratory"/>
            <person name="Steindorff A."/>
            <person name="Hensen N."/>
            <person name="Bonometti L."/>
            <person name="Westerberg I."/>
            <person name="Brannstrom I.O."/>
            <person name="Guillou S."/>
            <person name="Cros-Aarteil S."/>
            <person name="Calhoun S."/>
            <person name="Haridas S."/>
            <person name="Kuo A."/>
            <person name="Mondo S."/>
            <person name="Pangilinan J."/>
            <person name="Riley R."/>
            <person name="Labutti K."/>
            <person name="Andreopoulos B."/>
            <person name="Lipzen A."/>
            <person name="Chen C."/>
            <person name="Yanf M."/>
            <person name="Daum C."/>
            <person name="Ng V."/>
            <person name="Clum A."/>
            <person name="Ohm R."/>
            <person name="Martin F."/>
            <person name="Silar P."/>
            <person name="Natvig D."/>
            <person name="Lalanne C."/>
            <person name="Gautier V."/>
            <person name="Ament-Velasquez S.L."/>
            <person name="Kruys A."/>
            <person name="Hutchinson M.I."/>
            <person name="Powell A.J."/>
            <person name="Barry K."/>
            <person name="Miller A.N."/>
            <person name="Grigoriev I.V."/>
            <person name="Debuchy R."/>
            <person name="Gladieux P."/>
            <person name="Thoren M.H."/>
            <person name="Johannesson H."/>
        </authorList>
    </citation>
    <scope>NUCLEOTIDE SEQUENCE</scope>
    <source>
        <strain evidence="1">CBS 731.68</strain>
    </source>
</reference>
<dbReference type="GeneID" id="87830706"/>
<evidence type="ECO:0000313" key="1">
    <source>
        <dbReference type="EMBL" id="KAK4119158.1"/>
    </source>
</evidence>
<keyword evidence="2" id="KW-1185">Reference proteome</keyword>
<dbReference type="AlphaFoldDB" id="A0AAN6TR47"/>
<reference evidence="1" key="1">
    <citation type="journal article" date="2023" name="Mol. Phylogenet. Evol.">
        <title>Genome-scale phylogeny and comparative genomics of the fungal order Sordariales.</title>
        <authorList>
            <person name="Hensen N."/>
            <person name="Bonometti L."/>
            <person name="Westerberg I."/>
            <person name="Brannstrom I.O."/>
            <person name="Guillou S."/>
            <person name="Cros-Aarteil S."/>
            <person name="Calhoun S."/>
            <person name="Haridas S."/>
            <person name="Kuo A."/>
            <person name="Mondo S."/>
            <person name="Pangilinan J."/>
            <person name="Riley R."/>
            <person name="LaButti K."/>
            <person name="Andreopoulos B."/>
            <person name="Lipzen A."/>
            <person name="Chen C."/>
            <person name="Yan M."/>
            <person name="Daum C."/>
            <person name="Ng V."/>
            <person name="Clum A."/>
            <person name="Steindorff A."/>
            <person name="Ohm R.A."/>
            <person name="Martin F."/>
            <person name="Silar P."/>
            <person name="Natvig D.O."/>
            <person name="Lalanne C."/>
            <person name="Gautier V."/>
            <person name="Ament-Velasquez S.L."/>
            <person name="Kruys A."/>
            <person name="Hutchinson M.I."/>
            <person name="Powell A.J."/>
            <person name="Barry K."/>
            <person name="Miller A.N."/>
            <person name="Grigoriev I.V."/>
            <person name="Debuchy R."/>
            <person name="Gladieux P."/>
            <person name="Hiltunen Thoren M."/>
            <person name="Johannesson H."/>
        </authorList>
    </citation>
    <scope>NUCLEOTIDE SEQUENCE</scope>
    <source>
        <strain evidence="1">CBS 731.68</strain>
    </source>
</reference>
<evidence type="ECO:0000313" key="2">
    <source>
        <dbReference type="Proteomes" id="UP001302602"/>
    </source>
</evidence>